<protein>
    <recommendedName>
        <fullName evidence="1">Transposase IS701-like DDE domain-containing protein</fullName>
    </recommendedName>
</protein>
<evidence type="ECO:0000259" key="1">
    <source>
        <dbReference type="Pfam" id="PF13546"/>
    </source>
</evidence>
<dbReference type="Proteomes" id="UP000624709">
    <property type="component" value="Unassembled WGS sequence"/>
</dbReference>
<dbReference type="EMBL" id="BOMS01000026">
    <property type="protein sequence ID" value="GIE65900.1"/>
    <property type="molecule type" value="Genomic_DNA"/>
</dbReference>
<organism evidence="2 3">
    <name type="scientific">Actinoplanes palleronii</name>
    <dbReference type="NCBI Taxonomy" id="113570"/>
    <lineage>
        <taxon>Bacteria</taxon>
        <taxon>Bacillati</taxon>
        <taxon>Actinomycetota</taxon>
        <taxon>Actinomycetes</taxon>
        <taxon>Micromonosporales</taxon>
        <taxon>Micromonosporaceae</taxon>
        <taxon>Actinoplanes</taxon>
    </lineage>
</organism>
<feature type="domain" description="Transposase IS701-like DDE" evidence="1">
    <location>
        <begin position="1"/>
        <end position="58"/>
    </location>
</feature>
<accession>A0ABQ4B5I8</accession>
<proteinExistence type="predicted"/>
<name>A0ABQ4B5I8_9ACTN</name>
<reference evidence="2 3" key="1">
    <citation type="submission" date="2021-01" db="EMBL/GenBank/DDBJ databases">
        <title>Whole genome shotgun sequence of Actinoplanes palleronii NBRC 14916.</title>
        <authorList>
            <person name="Komaki H."/>
            <person name="Tamura T."/>
        </authorList>
    </citation>
    <scope>NUCLEOTIDE SEQUENCE [LARGE SCALE GENOMIC DNA]</scope>
    <source>
        <strain evidence="2 3">NBRC 14916</strain>
    </source>
</reference>
<dbReference type="Pfam" id="PF13546">
    <property type="entry name" value="DDE_5"/>
    <property type="match status" value="1"/>
</dbReference>
<evidence type="ECO:0000313" key="3">
    <source>
        <dbReference type="Proteomes" id="UP000624709"/>
    </source>
</evidence>
<comment type="caution">
    <text evidence="2">The sequence shown here is derived from an EMBL/GenBank/DDBJ whole genome shotgun (WGS) entry which is preliminary data.</text>
</comment>
<dbReference type="InterPro" id="IPR038721">
    <property type="entry name" value="IS701-like_DDE_dom"/>
</dbReference>
<sequence>MIDRQLFLPEKWIDDPDRCRKAGVADGMTFATHEEIGEQMVARALDAGIRPLRVVTHADPGLTQCLRAAREHAGLDQYQVRDWRAWHAHVTLSMTAFAWLAAVGADSTARSI</sequence>
<evidence type="ECO:0000313" key="2">
    <source>
        <dbReference type="EMBL" id="GIE65900.1"/>
    </source>
</evidence>
<gene>
    <name evidence="2" type="ORF">Apa02nite_020080</name>
</gene>
<keyword evidence="3" id="KW-1185">Reference proteome</keyword>